<evidence type="ECO:0000313" key="2">
    <source>
        <dbReference type="Proteomes" id="UP000664164"/>
    </source>
</evidence>
<dbReference type="PANTHER" id="PTHR42905:SF16">
    <property type="entry name" value="CARBOXYPHOSPHONOENOLPYRUVATE PHOSPHONOMUTASE-LIKE PROTEIN (AFU_ORTHOLOGUE AFUA_5G07230)"/>
    <property type="match status" value="1"/>
</dbReference>
<dbReference type="InterPro" id="IPR040442">
    <property type="entry name" value="Pyrv_kinase-like_dom_sf"/>
</dbReference>
<dbReference type="Gene3D" id="3.20.20.60">
    <property type="entry name" value="Phosphoenolpyruvate-binding domains"/>
    <property type="match status" value="1"/>
</dbReference>
<dbReference type="InterPro" id="IPR039556">
    <property type="entry name" value="ICL/PEPM"/>
</dbReference>
<protein>
    <submittedName>
        <fullName evidence="1">Isocitrate lyase/phosphoenolpyruvate mutase family protein</fullName>
    </submittedName>
</protein>
<evidence type="ECO:0000313" key="1">
    <source>
        <dbReference type="EMBL" id="MBO1269535.1"/>
    </source>
</evidence>
<dbReference type="AlphaFoldDB" id="A0A939KQ17"/>
<comment type="caution">
    <text evidence="1">The sequence shown here is derived from an EMBL/GenBank/DDBJ whole genome shotgun (WGS) entry which is preliminary data.</text>
</comment>
<dbReference type="EMBL" id="JAFNLL010000048">
    <property type="protein sequence ID" value="MBO1269535.1"/>
    <property type="molecule type" value="Genomic_DNA"/>
</dbReference>
<dbReference type="RefSeq" id="WP_207617392.1">
    <property type="nucleotide sequence ID" value="NZ_JAFNLL010000048.1"/>
</dbReference>
<reference evidence="1" key="1">
    <citation type="submission" date="2021-03" db="EMBL/GenBank/DDBJ databases">
        <title>A new species, PO-11, isolated from a karst cave deposit.</title>
        <authorList>
            <person name="Zhaoxiaoyong W."/>
        </authorList>
    </citation>
    <scope>NUCLEOTIDE SEQUENCE</scope>
    <source>
        <strain evidence="1">PO-11</strain>
    </source>
</reference>
<dbReference type="InterPro" id="IPR015813">
    <property type="entry name" value="Pyrv/PenolPyrv_kinase-like_dom"/>
</dbReference>
<dbReference type="Pfam" id="PF13714">
    <property type="entry name" value="PEP_mutase"/>
    <property type="match status" value="1"/>
</dbReference>
<proteinExistence type="predicted"/>
<keyword evidence="2" id="KW-1185">Reference proteome</keyword>
<dbReference type="SUPFAM" id="SSF51621">
    <property type="entry name" value="Phosphoenolpyruvate/pyruvate domain"/>
    <property type="match status" value="1"/>
</dbReference>
<dbReference type="GO" id="GO:0016829">
    <property type="term" value="F:lyase activity"/>
    <property type="evidence" value="ECO:0007669"/>
    <property type="project" value="UniProtKB-KW"/>
</dbReference>
<organism evidence="1 2">
    <name type="scientific">Arthrobacter cavernae</name>
    <dbReference type="NCBI Taxonomy" id="2817681"/>
    <lineage>
        <taxon>Bacteria</taxon>
        <taxon>Bacillati</taxon>
        <taxon>Actinomycetota</taxon>
        <taxon>Actinomycetes</taxon>
        <taxon>Micrococcales</taxon>
        <taxon>Micrococcaceae</taxon>
        <taxon>Arthrobacter</taxon>
    </lineage>
</organism>
<name>A0A939KQ17_9MICC</name>
<dbReference type="Proteomes" id="UP000664164">
    <property type="component" value="Unassembled WGS sequence"/>
</dbReference>
<keyword evidence="1" id="KW-0456">Lyase</keyword>
<gene>
    <name evidence="1" type="ORF">J1902_16445</name>
</gene>
<dbReference type="CDD" id="cd00377">
    <property type="entry name" value="ICL_PEPM"/>
    <property type="match status" value="1"/>
</dbReference>
<dbReference type="PANTHER" id="PTHR42905">
    <property type="entry name" value="PHOSPHOENOLPYRUVATE CARBOXYLASE"/>
    <property type="match status" value="1"/>
</dbReference>
<accession>A0A939KQ17</accession>
<sequence length="288" mass="30022">MTPHSSSAAKAETFRNLHAAVHAPLVLVNVWDAASARMVEEAGATAVATSSSAVSWSLGYRDGDHLPRGLAMEALGRIVAVTSVPVTADVETGYGRSDDELRNTILAVLKAGAVGINLEDSAGEPLTDAAEQARRIALVRRTADDAGIALFINARTDTYLSGKFPDTAYEETLRRSEAYLAAGANGVFVPGVVDLHVLHELSRHIAAPLNALAGLGAPSPLELHDAGVRRVSIGGNTAKAAYATVARVATEIMGDGNWSALAGSRSHEQMDALFGSGPTGAGHERVRR</sequence>